<dbReference type="InterPro" id="IPR029058">
    <property type="entry name" value="AB_hydrolase_fold"/>
</dbReference>
<dbReference type="Gene3D" id="3.40.50.1820">
    <property type="entry name" value="alpha/beta hydrolase"/>
    <property type="match status" value="1"/>
</dbReference>
<name>A0A346XY69_9ACTN</name>
<dbReference type="GO" id="GO:0016020">
    <property type="term" value="C:membrane"/>
    <property type="evidence" value="ECO:0007669"/>
    <property type="project" value="TreeGrafter"/>
</dbReference>
<dbReference type="InterPro" id="IPR000073">
    <property type="entry name" value="AB_hydrolase_1"/>
</dbReference>
<dbReference type="InterPro" id="IPR050266">
    <property type="entry name" value="AB_hydrolase_sf"/>
</dbReference>
<dbReference type="Proteomes" id="UP000264006">
    <property type="component" value="Chromosome"/>
</dbReference>
<accession>A0A346XY69</accession>
<gene>
    <name evidence="2" type="ORF">DVS28_a2485</name>
</gene>
<reference evidence="2 3" key="1">
    <citation type="submission" date="2018-09" db="EMBL/GenBank/DDBJ databases">
        <title>Complete genome sequence of Euzebya sp. DY32-46 isolated from seawater of Pacific Ocean.</title>
        <authorList>
            <person name="Xu L."/>
            <person name="Wu Y.-H."/>
            <person name="Xu X.-W."/>
        </authorList>
    </citation>
    <scope>NUCLEOTIDE SEQUENCE [LARGE SCALE GENOMIC DNA]</scope>
    <source>
        <strain evidence="2 3">DY32-46</strain>
    </source>
</reference>
<keyword evidence="2" id="KW-0378">Hydrolase</keyword>
<dbReference type="PANTHER" id="PTHR43798:SF33">
    <property type="entry name" value="HYDROLASE, PUTATIVE (AFU_ORTHOLOGUE AFUA_2G14860)-RELATED"/>
    <property type="match status" value="1"/>
</dbReference>
<dbReference type="EMBL" id="CP031165">
    <property type="protein sequence ID" value="AXV07166.1"/>
    <property type="molecule type" value="Genomic_DNA"/>
</dbReference>
<proteinExistence type="predicted"/>
<evidence type="ECO:0000313" key="2">
    <source>
        <dbReference type="EMBL" id="AXV07166.1"/>
    </source>
</evidence>
<evidence type="ECO:0000313" key="3">
    <source>
        <dbReference type="Proteomes" id="UP000264006"/>
    </source>
</evidence>
<feature type="domain" description="AB hydrolase-1" evidence="1">
    <location>
        <begin position="50"/>
        <end position="151"/>
    </location>
</feature>
<dbReference type="AlphaFoldDB" id="A0A346XY69"/>
<dbReference type="PANTHER" id="PTHR43798">
    <property type="entry name" value="MONOACYLGLYCEROL LIPASE"/>
    <property type="match status" value="1"/>
</dbReference>
<dbReference type="Pfam" id="PF00561">
    <property type="entry name" value="Abhydrolase_1"/>
    <property type="match status" value="1"/>
</dbReference>
<evidence type="ECO:0000259" key="1">
    <source>
        <dbReference type="Pfam" id="PF00561"/>
    </source>
</evidence>
<protein>
    <submittedName>
        <fullName evidence="2">Putative hydrolase</fullName>
    </submittedName>
</protein>
<dbReference type="GO" id="GO:0016787">
    <property type="term" value="F:hydrolase activity"/>
    <property type="evidence" value="ECO:0007669"/>
    <property type="project" value="UniProtKB-KW"/>
</dbReference>
<dbReference type="SUPFAM" id="SSF53474">
    <property type="entry name" value="alpha/beta-Hydrolases"/>
    <property type="match status" value="1"/>
</dbReference>
<dbReference type="KEGG" id="euz:DVS28_a2485"/>
<organism evidence="2 3">
    <name type="scientific">Euzebya pacifica</name>
    <dbReference type="NCBI Taxonomy" id="1608957"/>
    <lineage>
        <taxon>Bacteria</taxon>
        <taxon>Bacillati</taxon>
        <taxon>Actinomycetota</taxon>
        <taxon>Nitriliruptoria</taxon>
        <taxon>Euzebyales</taxon>
    </lineage>
</organism>
<sequence length="312" mass="33643">MASVVALAAGSWLVRHVTSPAVRGWSPPSGERGRAGGLAVRRLGAGEDRPVIVLLHGLTASGDWWGGGYDVLAEDAEVVVPDLLGFGASMDVDRGDFSREAHLDALDAMVDELGLTGRPLTVVGHSMGTLVALHWAARRPETVRVVAFSAPLYDSREEAERHIARLGPLERFFGLDTGLAERTCALMCEYRSTAQWLWTAVSPQWPVRLARHGVLHTWPAYLGGMEGLIIRGEWETALEQLDERGVPVLLAEGAEDPIPVAGRAQRLASAHRCVRTARHPSAAHDLPAAYPNWSREQVRAAATGTDPSIDLG</sequence>
<keyword evidence="3" id="KW-1185">Reference proteome</keyword>
<dbReference type="PRINTS" id="PR00111">
    <property type="entry name" value="ABHYDROLASE"/>
</dbReference>